<evidence type="ECO:0000256" key="1">
    <source>
        <dbReference type="ARBA" id="ARBA00009860"/>
    </source>
</evidence>
<dbReference type="SUPFAM" id="SSF55418">
    <property type="entry name" value="eIF4e-like"/>
    <property type="match status" value="1"/>
</dbReference>
<evidence type="ECO:0000256" key="2">
    <source>
        <dbReference type="ARBA" id="ARBA00022540"/>
    </source>
</evidence>
<dbReference type="Gene3D" id="3.30.760.10">
    <property type="entry name" value="RNA Cap, Translation Initiation Factor Eif4e"/>
    <property type="match status" value="1"/>
</dbReference>
<dbReference type="GO" id="GO:0006417">
    <property type="term" value="P:regulation of translation"/>
    <property type="evidence" value="ECO:0007669"/>
    <property type="project" value="UniProtKB-KW"/>
</dbReference>
<dbReference type="GO" id="GO:0000340">
    <property type="term" value="F:RNA 7-methylguanosine cap binding"/>
    <property type="evidence" value="ECO:0007669"/>
    <property type="project" value="TreeGrafter"/>
</dbReference>
<dbReference type="PANTHER" id="PTHR11960">
    <property type="entry name" value="EUKARYOTIC TRANSLATION INITIATION FACTOR 4E RELATED"/>
    <property type="match status" value="1"/>
</dbReference>
<keyword evidence="4 6" id="KW-0694">RNA-binding</keyword>
<dbReference type="InterPro" id="IPR019770">
    <property type="entry name" value="TIF_eIF_4E_CS"/>
</dbReference>
<dbReference type="GO" id="GO:0016281">
    <property type="term" value="C:eukaryotic translation initiation factor 4F complex"/>
    <property type="evidence" value="ECO:0007669"/>
    <property type="project" value="TreeGrafter"/>
</dbReference>
<dbReference type="PROSITE" id="PS00813">
    <property type="entry name" value="IF4E"/>
    <property type="match status" value="1"/>
</dbReference>
<name>A0AAV5QMH3_9ASCO</name>
<keyword evidence="2 6" id="KW-0396">Initiation factor</keyword>
<evidence type="ECO:0000256" key="5">
    <source>
        <dbReference type="ARBA" id="ARBA00022917"/>
    </source>
</evidence>
<dbReference type="PANTHER" id="PTHR11960:SF8">
    <property type="entry name" value="EUKARYOTIC TRANSLATION INITIATION FACTOR 4E1-RELATED"/>
    <property type="match status" value="1"/>
</dbReference>
<gene>
    <name evidence="7" type="ORF">DASC09_033030</name>
</gene>
<comment type="caution">
    <text evidence="7">The sequence shown here is derived from an EMBL/GenBank/DDBJ whole genome shotgun (WGS) entry which is preliminary data.</text>
</comment>
<dbReference type="GO" id="GO:0003743">
    <property type="term" value="F:translation initiation factor activity"/>
    <property type="evidence" value="ECO:0007669"/>
    <property type="project" value="UniProtKB-KW"/>
</dbReference>
<dbReference type="AlphaFoldDB" id="A0AAV5QMH3"/>
<dbReference type="InterPro" id="IPR023398">
    <property type="entry name" value="TIF_eIF4e-like"/>
</dbReference>
<evidence type="ECO:0000256" key="6">
    <source>
        <dbReference type="RuleBase" id="RU004374"/>
    </source>
</evidence>
<dbReference type="RefSeq" id="XP_064852974.1">
    <property type="nucleotide sequence ID" value="XM_064996902.1"/>
</dbReference>
<reference evidence="7 8" key="1">
    <citation type="journal article" date="2023" name="Elife">
        <title>Identification of key yeast species and microbe-microbe interactions impacting larval growth of Drosophila in the wild.</title>
        <authorList>
            <person name="Mure A."/>
            <person name="Sugiura Y."/>
            <person name="Maeda R."/>
            <person name="Honda K."/>
            <person name="Sakurai N."/>
            <person name="Takahashi Y."/>
            <person name="Watada M."/>
            <person name="Katoh T."/>
            <person name="Gotoh A."/>
            <person name="Gotoh Y."/>
            <person name="Taniguchi I."/>
            <person name="Nakamura K."/>
            <person name="Hayashi T."/>
            <person name="Katayama T."/>
            <person name="Uemura T."/>
            <person name="Hattori Y."/>
        </authorList>
    </citation>
    <scope>NUCLEOTIDE SEQUENCE [LARGE SCALE GENOMIC DNA]</scope>
    <source>
        <strain evidence="7 8">SC-9</strain>
    </source>
</reference>
<evidence type="ECO:0000313" key="8">
    <source>
        <dbReference type="Proteomes" id="UP001360560"/>
    </source>
</evidence>
<sequence>MSVEVTKKVEELTIDGKPEVSEAAEATSAPVILTKELTHYHPLNGKWTLWYTKPSVDKSESWADLLKSVVTFSTVEEFWGIYNAIPNASDLPLKSDYHLFREGIKPEWEDVQNSKGGKWSYQFKEKKKIDINELWLRALLSAIGETLEEEENELNGIVLNVRRVFYRVGLWTKSCEREKLEPIGRQFKKVLKLTDGDKLEFSPHDSGDVRAPGGSKDTFIV</sequence>
<keyword evidence="5 6" id="KW-0648">Protein biosynthesis</keyword>
<evidence type="ECO:0000256" key="4">
    <source>
        <dbReference type="ARBA" id="ARBA00022884"/>
    </source>
</evidence>
<evidence type="ECO:0000313" key="7">
    <source>
        <dbReference type="EMBL" id="GMM35978.1"/>
    </source>
</evidence>
<dbReference type="EMBL" id="BTFZ01000011">
    <property type="protein sequence ID" value="GMM35978.1"/>
    <property type="molecule type" value="Genomic_DNA"/>
</dbReference>
<dbReference type="InterPro" id="IPR001040">
    <property type="entry name" value="TIF_eIF_4E"/>
</dbReference>
<dbReference type="Proteomes" id="UP001360560">
    <property type="component" value="Unassembled WGS sequence"/>
</dbReference>
<protein>
    <submittedName>
        <fullName evidence="7">Translation initiation factor eIF4E</fullName>
    </submittedName>
</protein>
<dbReference type="Pfam" id="PF01652">
    <property type="entry name" value="IF4E"/>
    <property type="match status" value="1"/>
</dbReference>
<accession>A0AAV5QMH3</accession>
<evidence type="ECO:0000256" key="3">
    <source>
        <dbReference type="ARBA" id="ARBA00022845"/>
    </source>
</evidence>
<proteinExistence type="inferred from homology"/>
<keyword evidence="8" id="KW-1185">Reference proteome</keyword>
<keyword evidence="3" id="KW-0810">Translation regulation</keyword>
<organism evidence="7 8">
    <name type="scientific">Saccharomycopsis crataegensis</name>
    <dbReference type="NCBI Taxonomy" id="43959"/>
    <lineage>
        <taxon>Eukaryota</taxon>
        <taxon>Fungi</taxon>
        <taxon>Dikarya</taxon>
        <taxon>Ascomycota</taxon>
        <taxon>Saccharomycotina</taxon>
        <taxon>Saccharomycetes</taxon>
        <taxon>Saccharomycopsidaceae</taxon>
        <taxon>Saccharomycopsis</taxon>
    </lineage>
</organism>
<dbReference type="GeneID" id="90073953"/>
<comment type="similarity">
    <text evidence="1 6">Belongs to the eukaryotic initiation factor 4E family.</text>
</comment>